<protein>
    <submittedName>
        <fullName evidence="2">C-type lectin</fullName>
    </submittedName>
</protein>
<proteinExistence type="predicted"/>
<name>A0AC34RDQ7_9BILA</name>
<sequence length="429" mass="47230">MKTINLLIVVLFFSASFAQDDFTTTTAEATSTDTTTSDVPSTEEPTTEISTTAAPTVQPPTTTAAPGTAERECGCTHNQIWLDIVAVIDNSQTMTQEGLSTIQANLDTVIHELTLNISGGWASRVAIVTFNSKAVTVANLTRISNVDDFENTIFTQVQLDPVETGVNILSGLQAALDVIKLIKPGPNRRSVVILFTSAYNNNGYDDPIPMANSMKSDNIKLITVAFAQRMESDEVKQVAELAYPNFNLTNNQADLIDSIYDRFCQANCFCAGNWLQYRQSYADETSRGFGICLYYAAISSAWQPAKFACHGEAKNAYLASELSQAKHDFNVAYTRAQAPSNDYDYHIGLSYNSSNGQYQWEQPVGQGPLPLTGFSAWNLHFPNQQIGNCVRNTRVIGQNYGWSNEDCWKAAKRYLCQVNTCDTDNYCGN</sequence>
<dbReference type="WBParaSite" id="JU765_v2.g5903.t1">
    <property type="protein sequence ID" value="JU765_v2.g5903.t1"/>
    <property type="gene ID" value="JU765_v2.g5903"/>
</dbReference>
<dbReference type="Proteomes" id="UP000887576">
    <property type="component" value="Unplaced"/>
</dbReference>
<reference evidence="2" key="1">
    <citation type="submission" date="2022-11" db="UniProtKB">
        <authorList>
            <consortium name="WormBaseParasite"/>
        </authorList>
    </citation>
    <scope>IDENTIFICATION</scope>
</reference>
<evidence type="ECO:0000313" key="2">
    <source>
        <dbReference type="WBParaSite" id="JU765_v2.g5903.t1"/>
    </source>
</evidence>
<organism evidence="1 2">
    <name type="scientific">Panagrolaimus sp. JU765</name>
    <dbReference type="NCBI Taxonomy" id="591449"/>
    <lineage>
        <taxon>Eukaryota</taxon>
        <taxon>Metazoa</taxon>
        <taxon>Ecdysozoa</taxon>
        <taxon>Nematoda</taxon>
        <taxon>Chromadorea</taxon>
        <taxon>Rhabditida</taxon>
        <taxon>Tylenchina</taxon>
        <taxon>Panagrolaimomorpha</taxon>
        <taxon>Panagrolaimoidea</taxon>
        <taxon>Panagrolaimidae</taxon>
        <taxon>Panagrolaimus</taxon>
    </lineage>
</organism>
<evidence type="ECO:0000313" key="1">
    <source>
        <dbReference type="Proteomes" id="UP000887576"/>
    </source>
</evidence>
<accession>A0AC34RDQ7</accession>